<protein>
    <recommendedName>
        <fullName evidence="1">DUF7880 domain-containing protein</fullName>
    </recommendedName>
</protein>
<feature type="domain" description="DUF7880" evidence="1">
    <location>
        <begin position="116"/>
        <end position="242"/>
    </location>
</feature>
<comment type="caution">
    <text evidence="2">The sequence shown here is derived from an EMBL/GenBank/DDBJ whole genome shotgun (WGS) entry which is preliminary data.</text>
</comment>
<evidence type="ECO:0000259" key="1">
    <source>
        <dbReference type="Pfam" id="PF25306"/>
    </source>
</evidence>
<evidence type="ECO:0000313" key="2">
    <source>
        <dbReference type="EMBL" id="KAJ4767747.1"/>
    </source>
</evidence>
<dbReference type="Pfam" id="PF25306">
    <property type="entry name" value="DUF7880"/>
    <property type="match status" value="1"/>
</dbReference>
<reference evidence="2" key="1">
    <citation type="submission" date="2022-08" db="EMBL/GenBank/DDBJ databases">
        <authorList>
            <person name="Marques A."/>
        </authorList>
    </citation>
    <scope>NUCLEOTIDE SEQUENCE</scope>
    <source>
        <strain evidence="2">RhyPub2mFocal</strain>
        <tissue evidence="2">Leaves</tissue>
    </source>
</reference>
<organism evidence="2 3">
    <name type="scientific">Rhynchospora pubera</name>
    <dbReference type="NCBI Taxonomy" id="906938"/>
    <lineage>
        <taxon>Eukaryota</taxon>
        <taxon>Viridiplantae</taxon>
        <taxon>Streptophyta</taxon>
        <taxon>Embryophyta</taxon>
        <taxon>Tracheophyta</taxon>
        <taxon>Spermatophyta</taxon>
        <taxon>Magnoliopsida</taxon>
        <taxon>Liliopsida</taxon>
        <taxon>Poales</taxon>
        <taxon>Cyperaceae</taxon>
        <taxon>Cyperoideae</taxon>
        <taxon>Rhynchosporeae</taxon>
        <taxon>Rhynchospora</taxon>
    </lineage>
</organism>
<dbReference type="Proteomes" id="UP001140206">
    <property type="component" value="Chromosome 4"/>
</dbReference>
<dbReference type="EMBL" id="JAMFTS010000004">
    <property type="protein sequence ID" value="KAJ4767747.1"/>
    <property type="molecule type" value="Genomic_DNA"/>
</dbReference>
<proteinExistence type="predicted"/>
<name>A0AAV8DNF6_9POAL</name>
<dbReference type="PANTHER" id="PTHR36014">
    <property type="entry name" value="OS03G0176600 PROTEIN"/>
    <property type="match status" value="1"/>
</dbReference>
<dbReference type="InterPro" id="IPR057202">
    <property type="entry name" value="DUF7880"/>
</dbReference>
<dbReference type="PANTHER" id="PTHR36014:SF1">
    <property type="entry name" value="OS03G0176700 PROTEIN"/>
    <property type="match status" value="1"/>
</dbReference>
<sequence length="272" mass="30005">MTTPLTARGSFLRGANHRLIESPTSTTSQSHRRRVTVTCSVTPPSQYSPIITRRSASISAFLFFIASSSHSNCTLSLLNLFNNLVRIYLTCFVNLKCTDADASPFDKYVKRKKLEPLEAYVPAVLLSQDQFKDLEKSLELEQPRYDESRSLLRSGPAASLRVNIRAVAQYANDSGKGKVASDAVDQCLRALEDLDSLLLHALRKDPGASVESMKGKITVAIGALNNLLQTVPSAILDKGKAIAEAYRTPSYEEESNMLQQSDPEIRRLEAIL</sequence>
<dbReference type="AlphaFoldDB" id="A0AAV8DNF6"/>
<accession>A0AAV8DNF6</accession>
<gene>
    <name evidence="2" type="ORF">LUZ62_078122</name>
</gene>
<keyword evidence="3" id="KW-1185">Reference proteome</keyword>
<evidence type="ECO:0000313" key="3">
    <source>
        <dbReference type="Proteomes" id="UP001140206"/>
    </source>
</evidence>